<evidence type="ECO:0000256" key="6">
    <source>
        <dbReference type="ARBA" id="ARBA00022840"/>
    </source>
</evidence>
<sequence>SGAVESALRYLAFLFPRQLFEDALPPLVLKHQLYSLVRDRTAVDRQLSRLKDEGLIRLFQLGFDSDVFGVAFTQDYTAKVLQSVAGKEHAGTVRQFLETALTTCPELSYDNGRMQRDFGFRDPDITQLVNAGILTVRRKAVLGMIQKAKYKEILLSDLQGRQAPSAVKLGLPYHIHDLIGAQLVDCYCHQVPPHLTPTAGYSPSVPPPRPGVSVGARLVCVRRNNQESLGPLSDEACAQINSFSSQMPQGLLVPAQGQWGSPDCPGSLELFGPCCSGQVSPLITLEQLLWVSPLITLEQLLWVSGREIGEVNTYRIPLIAVTPQGSLLAFAEARKSSPSDSGAKFIALRRSTDGGATWSPNSFIVDDGTQVDGLNLGAVAVDRANGSVFLFYALCIHQPQPCISSTMLIRSQDDGLSWSRPRNLSQDIGLDSKQGLPTEREKIHIFSQRLGRKHQSVMDKTCRRPKPRESGNRRRDRAQIPSGPVVIFVKSVQRCIALAQLLVEQNFPAIAIHRGMSQEERLSRYQQFKDFQRRILVATNLFGRGMDIERVNIAFNYDMPEDSDTYLHRVARAGRFGTKGLAITFVSDENDAKILNDVQDRFEVNISELPDEIDISSYSTVTLGLSKEAPGVSGCSGRGPGITSGHSHFLSSGGPFPVSLGRFRYAGKMHADFRCSVLTSVSAVGGLRALLPPSPDIPEHFQICFNFARHLFDLCVVTLLCACSPAFRLLLDILGFRGPLKVWLHGLATFLVTTYGMYLALWLGQKYLLQFACLYGFLQTLVLCVSIRAAEEEEESGGVPGGVDPGGGAEAERTE</sequence>
<keyword evidence="6" id="KW-0067">ATP-binding</keyword>
<comment type="similarity">
    <text evidence="8">Belongs to the DEAD box helicase family. DECD subfamily.</text>
</comment>
<dbReference type="InterPro" id="IPR036278">
    <property type="entry name" value="Sialidase_sf"/>
</dbReference>
<keyword evidence="10" id="KW-0472">Membrane</keyword>
<evidence type="ECO:0000313" key="12">
    <source>
        <dbReference type="EMBL" id="EMP41760.1"/>
    </source>
</evidence>
<dbReference type="InterPro" id="IPR027417">
    <property type="entry name" value="P-loop_NTPase"/>
</dbReference>
<keyword evidence="10" id="KW-1133">Transmembrane helix</keyword>
<name>M7C0U5_CHEMY</name>
<dbReference type="Gene3D" id="2.120.10.10">
    <property type="match status" value="1"/>
</dbReference>
<dbReference type="Pfam" id="PF13088">
    <property type="entry name" value="BNR_2"/>
    <property type="match status" value="1"/>
</dbReference>
<evidence type="ECO:0000313" key="13">
    <source>
        <dbReference type="Proteomes" id="UP000031443"/>
    </source>
</evidence>
<feature type="transmembrane region" description="Helical" evidence="10">
    <location>
        <begin position="742"/>
        <end position="761"/>
    </location>
</feature>
<dbReference type="SUPFAM" id="SSF50939">
    <property type="entry name" value="Sialidases"/>
    <property type="match status" value="1"/>
</dbReference>
<dbReference type="eggNOG" id="KOG0329">
    <property type="taxonomic scope" value="Eukaryota"/>
</dbReference>
<dbReference type="CDD" id="cd18787">
    <property type="entry name" value="SF2_C_DEAD"/>
    <property type="match status" value="1"/>
</dbReference>
<dbReference type="STRING" id="8469.M7C0U5"/>
<dbReference type="InterPro" id="IPR011040">
    <property type="entry name" value="Sialidase"/>
</dbReference>
<keyword evidence="4" id="KW-0378">Hydrolase</keyword>
<evidence type="ECO:0000256" key="7">
    <source>
        <dbReference type="ARBA" id="ARBA00023242"/>
    </source>
</evidence>
<keyword evidence="7" id="KW-0539">Nucleus</keyword>
<feature type="domain" description="Helicase C-terminal" evidence="11">
    <location>
        <begin position="472"/>
        <end position="617"/>
    </location>
</feature>
<protein>
    <recommendedName>
        <fullName evidence="2">RNA helicase</fullName>
        <ecNumber evidence="2">3.6.4.13</ecNumber>
    </recommendedName>
</protein>
<keyword evidence="13" id="KW-1185">Reference proteome</keyword>
<proteinExistence type="inferred from homology"/>
<dbReference type="CDD" id="cd15482">
    <property type="entry name" value="Sialidase_non-viral"/>
    <property type="match status" value="1"/>
</dbReference>
<dbReference type="SUPFAM" id="SSF52540">
    <property type="entry name" value="P-loop containing nucleoside triphosphate hydrolases"/>
    <property type="match status" value="1"/>
</dbReference>
<dbReference type="Pfam" id="PF10494">
    <property type="entry name" value="Stk19"/>
    <property type="match status" value="1"/>
</dbReference>
<keyword evidence="3" id="KW-0547">Nucleotide-binding</keyword>
<dbReference type="Proteomes" id="UP000031443">
    <property type="component" value="Unassembled WGS sequence"/>
</dbReference>
<comment type="subcellular location">
    <subcellularLocation>
        <location evidence="1">Nucleus</location>
    </subcellularLocation>
</comment>
<feature type="region of interest" description="Disordered" evidence="9">
    <location>
        <begin position="792"/>
        <end position="815"/>
    </location>
</feature>
<dbReference type="Pfam" id="PF00271">
    <property type="entry name" value="Helicase_C"/>
    <property type="match status" value="1"/>
</dbReference>
<keyword evidence="10" id="KW-0812">Transmembrane</keyword>
<dbReference type="FunFam" id="3.40.50.300:FF:000111">
    <property type="entry name" value="DEAD-box ATP-dependent RNA helicase"/>
    <property type="match status" value="1"/>
</dbReference>
<dbReference type="Pfam" id="PF15576">
    <property type="entry name" value="DUF4661"/>
    <property type="match status" value="1"/>
</dbReference>
<dbReference type="AlphaFoldDB" id="M7C0U5"/>
<dbReference type="GO" id="GO:0016787">
    <property type="term" value="F:hydrolase activity"/>
    <property type="evidence" value="ECO:0007669"/>
    <property type="project" value="UniProtKB-KW"/>
</dbReference>
<dbReference type="EMBL" id="KB483964">
    <property type="protein sequence ID" value="EMP41760.1"/>
    <property type="molecule type" value="Genomic_DNA"/>
</dbReference>
<dbReference type="InterPro" id="IPR029073">
    <property type="entry name" value="DUF4661"/>
</dbReference>
<reference evidence="13" key="1">
    <citation type="journal article" date="2013" name="Nat. Genet.">
        <title>The draft genomes of soft-shell turtle and green sea turtle yield insights into the development and evolution of the turtle-specific body plan.</title>
        <authorList>
            <person name="Wang Z."/>
            <person name="Pascual-Anaya J."/>
            <person name="Zadissa A."/>
            <person name="Li W."/>
            <person name="Niimura Y."/>
            <person name="Huang Z."/>
            <person name="Li C."/>
            <person name="White S."/>
            <person name="Xiong Z."/>
            <person name="Fang D."/>
            <person name="Wang B."/>
            <person name="Ming Y."/>
            <person name="Chen Y."/>
            <person name="Zheng Y."/>
            <person name="Kuraku S."/>
            <person name="Pignatelli M."/>
            <person name="Herrero J."/>
            <person name="Beal K."/>
            <person name="Nozawa M."/>
            <person name="Li Q."/>
            <person name="Wang J."/>
            <person name="Zhang H."/>
            <person name="Yu L."/>
            <person name="Shigenobu S."/>
            <person name="Wang J."/>
            <person name="Liu J."/>
            <person name="Flicek P."/>
            <person name="Searle S."/>
            <person name="Wang J."/>
            <person name="Kuratani S."/>
            <person name="Yin Y."/>
            <person name="Aken B."/>
            <person name="Zhang G."/>
            <person name="Irie N."/>
        </authorList>
    </citation>
    <scope>NUCLEOTIDE SEQUENCE [LARGE SCALE GENOMIC DNA]</scope>
</reference>
<evidence type="ECO:0000256" key="2">
    <source>
        <dbReference type="ARBA" id="ARBA00012552"/>
    </source>
</evidence>
<dbReference type="PROSITE" id="PS51194">
    <property type="entry name" value="HELICASE_CTER"/>
    <property type="match status" value="1"/>
</dbReference>
<accession>M7C0U5</accession>
<dbReference type="PANTHER" id="PTHR14307">
    <property type="entry name" value="C6ORF47 FAMILY MEMBER"/>
    <property type="match status" value="1"/>
</dbReference>
<dbReference type="SMART" id="SM00490">
    <property type="entry name" value="HELICc"/>
    <property type="match status" value="1"/>
</dbReference>
<dbReference type="InterPro" id="IPR018865">
    <property type="entry name" value="STK19-like"/>
</dbReference>
<dbReference type="GO" id="GO:0005634">
    <property type="term" value="C:nucleus"/>
    <property type="evidence" value="ECO:0007669"/>
    <property type="project" value="UniProtKB-SubCell"/>
</dbReference>
<dbReference type="PANTHER" id="PTHR14307:SF0">
    <property type="entry name" value="SI:CH73-25F10.6"/>
    <property type="match status" value="1"/>
</dbReference>
<feature type="compositionally biased region" description="Basic and acidic residues" evidence="9">
    <location>
        <begin position="456"/>
        <end position="473"/>
    </location>
</feature>
<evidence type="ECO:0000259" key="11">
    <source>
        <dbReference type="PROSITE" id="PS51194"/>
    </source>
</evidence>
<dbReference type="GO" id="GO:0005524">
    <property type="term" value="F:ATP binding"/>
    <property type="evidence" value="ECO:0007669"/>
    <property type="project" value="UniProtKB-KW"/>
</dbReference>
<dbReference type="EC" id="3.6.4.13" evidence="2"/>
<organism evidence="12 13">
    <name type="scientific">Chelonia mydas</name>
    <name type="common">Green sea-turtle</name>
    <name type="synonym">Chelonia agassizi</name>
    <dbReference type="NCBI Taxonomy" id="8469"/>
    <lineage>
        <taxon>Eukaryota</taxon>
        <taxon>Metazoa</taxon>
        <taxon>Chordata</taxon>
        <taxon>Craniata</taxon>
        <taxon>Vertebrata</taxon>
        <taxon>Euteleostomi</taxon>
        <taxon>Archelosauria</taxon>
        <taxon>Testudinata</taxon>
        <taxon>Testudines</taxon>
        <taxon>Cryptodira</taxon>
        <taxon>Durocryptodira</taxon>
        <taxon>Americhelydia</taxon>
        <taxon>Chelonioidea</taxon>
        <taxon>Cheloniidae</taxon>
        <taxon>Chelonia</taxon>
    </lineage>
</organism>
<feature type="region of interest" description="Disordered" evidence="9">
    <location>
        <begin position="456"/>
        <end position="477"/>
    </location>
</feature>
<feature type="compositionally biased region" description="Gly residues" evidence="9">
    <location>
        <begin position="798"/>
        <end position="809"/>
    </location>
</feature>
<evidence type="ECO:0000256" key="10">
    <source>
        <dbReference type="SAM" id="Phobius"/>
    </source>
</evidence>
<dbReference type="GO" id="GO:0003724">
    <property type="term" value="F:RNA helicase activity"/>
    <property type="evidence" value="ECO:0007669"/>
    <property type="project" value="UniProtKB-EC"/>
</dbReference>
<evidence type="ECO:0000256" key="9">
    <source>
        <dbReference type="SAM" id="MobiDB-lite"/>
    </source>
</evidence>
<evidence type="ECO:0000256" key="3">
    <source>
        <dbReference type="ARBA" id="ARBA00022741"/>
    </source>
</evidence>
<dbReference type="Gene3D" id="3.40.50.300">
    <property type="entry name" value="P-loop containing nucleotide triphosphate hydrolases"/>
    <property type="match status" value="1"/>
</dbReference>
<feature type="non-terminal residue" evidence="12">
    <location>
        <position position="1"/>
    </location>
</feature>
<dbReference type="InterPro" id="IPR001650">
    <property type="entry name" value="Helicase_C-like"/>
</dbReference>
<gene>
    <name evidence="12" type="ORF">UY3_00986</name>
</gene>
<evidence type="ECO:0000256" key="1">
    <source>
        <dbReference type="ARBA" id="ARBA00004123"/>
    </source>
</evidence>
<evidence type="ECO:0000256" key="8">
    <source>
        <dbReference type="ARBA" id="ARBA00038213"/>
    </source>
</evidence>
<evidence type="ECO:0000256" key="4">
    <source>
        <dbReference type="ARBA" id="ARBA00022801"/>
    </source>
</evidence>
<evidence type="ECO:0000256" key="5">
    <source>
        <dbReference type="ARBA" id="ARBA00022806"/>
    </source>
</evidence>
<keyword evidence="5 12" id="KW-0347">Helicase</keyword>